<organism evidence="7 8">
    <name type="scientific">Molorchus minor</name>
    <dbReference type="NCBI Taxonomy" id="1323400"/>
    <lineage>
        <taxon>Eukaryota</taxon>
        <taxon>Metazoa</taxon>
        <taxon>Ecdysozoa</taxon>
        <taxon>Arthropoda</taxon>
        <taxon>Hexapoda</taxon>
        <taxon>Insecta</taxon>
        <taxon>Pterygota</taxon>
        <taxon>Neoptera</taxon>
        <taxon>Endopterygota</taxon>
        <taxon>Coleoptera</taxon>
        <taxon>Polyphaga</taxon>
        <taxon>Cucujiformia</taxon>
        <taxon>Chrysomeloidea</taxon>
        <taxon>Cerambycidae</taxon>
        <taxon>Lamiinae</taxon>
        <taxon>Monochamini</taxon>
        <taxon>Molorchus</taxon>
    </lineage>
</organism>
<dbReference type="Gene3D" id="3.30.160.60">
    <property type="entry name" value="Classic Zinc Finger"/>
    <property type="match status" value="2"/>
</dbReference>
<accession>A0ABQ9J804</accession>
<dbReference type="InterPro" id="IPR050688">
    <property type="entry name" value="Zinc_finger/UBP_domain"/>
</dbReference>
<feature type="domain" description="C2H2-type" evidence="6">
    <location>
        <begin position="193"/>
        <end position="220"/>
    </location>
</feature>
<protein>
    <recommendedName>
        <fullName evidence="6">C2H2-type domain-containing protein</fullName>
    </recommendedName>
</protein>
<evidence type="ECO:0000256" key="2">
    <source>
        <dbReference type="ARBA" id="ARBA00022737"/>
    </source>
</evidence>
<evidence type="ECO:0000313" key="8">
    <source>
        <dbReference type="Proteomes" id="UP001162164"/>
    </source>
</evidence>
<keyword evidence="2" id="KW-0677">Repeat</keyword>
<evidence type="ECO:0000256" key="3">
    <source>
        <dbReference type="ARBA" id="ARBA00022771"/>
    </source>
</evidence>
<keyword evidence="8" id="KW-1185">Reference proteome</keyword>
<dbReference type="InterPro" id="IPR013087">
    <property type="entry name" value="Znf_C2H2_type"/>
</dbReference>
<gene>
    <name evidence="7" type="ORF">NQ317_016222</name>
</gene>
<evidence type="ECO:0000256" key="1">
    <source>
        <dbReference type="ARBA" id="ARBA00022723"/>
    </source>
</evidence>
<dbReference type="Proteomes" id="UP001162164">
    <property type="component" value="Unassembled WGS sequence"/>
</dbReference>
<evidence type="ECO:0000256" key="5">
    <source>
        <dbReference type="PROSITE-ProRule" id="PRU00042"/>
    </source>
</evidence>
<keyword evidence="4" id="KW-0862">Zinc</keyword>
<keyword evidence="1" id="KW-0479">Metal-binding</keyword>
<dbReference type="EMBL" id="JAPWTJ010001058">
    <property type="protein sequence ID" value="KAJ8974085.1"/>
    <property type="molecule type" value="Genomic_DNA"/>
</dbReference>
<dbReference type="InterPro" id="IPR036236">
    <property type="entry name" value="Znf_C2H2_sf"/>
</dbReference>
<dbReference type="PROSITE" id="PS50157">
    <property type="entry name" value="ZINC_FINGER_C2H2_2"/>
    <property type="match status" value="1"/>
</dbReference>
<dbReference type="SMART" id="SM00355">
    <property type="entry name" value="ZnF_C2H2"/>
    <property type="match status" value="3"/>
</dbReference>
<dbReference type="PANTHER" id="PTHR24403:SF67">
    <property type="entry name" value="FI01116P-RELATED"/>
    <property type="match status" value="1"/>
</dbReference>
<evidence type="ECO:0000259" key="6">
    <source>
        <dbReference type="PROSITE" id="PS50157"/>
    </source>
</evidence>
<evidence type="ECO:0000313" key="7">
    <source>
        <dbReference type="EMBL" id="KAJ8974085.1"/>
    </source>
</evidence>
<reference evidence="7" key="1">
    <citation type="journal article" date="2023" name="Insect Mol. Biol.">
        <title>Genome sequencing provides insights into the evolution of gene families encoding plant cell wall-degrading enzymes in longhorned beetles.</title>
        <authorList>
            <person name="Shin N.R."/>
            <person name="Okamura Y."/>
            <person name="Kirsch R."/>
            <person name="Pauchet Y."/>
        </authorList>
    </citation>
    <scope>NUCLEOTIDE SEQUENCE</scope>
    <source>
        <strain evidence="7">MMC_N1</strain>
    </source>
</reference>
<dbReference type="SUPFAM" id="SSF57667">
    <property type="entry name" value="beta-beta-alpha zinc fingers"/>
    <property type="match status" value="1"/>
</dbReference>
<name>A0ABQ9J804_9CUCU</name>
<comment type="caution">
    <text evidence="7">The sequence shown here is derived from an EMBL/GenBank/DDBJ whole genome shotgun (WGS) entry which is preliminary data.</text>
</comment>
<proteinExistence type="predicted"/>
<keyword evidence="3 5" id="KW-0863">Zinc-finger</keyword>
<evidence type="ECO:0000256" key="4">
    <source>
        <dbReference type="ARBA" id="ARBA00022833"/>
    </source>
</evidence>
<dbReference type="PANTHER" id="PTHR24403">
    <property type="entry name" value="ZINC FINGER PROTEIN"/>
    <property type="match status" value="1"/>
</dbReference>
<sequence>MIVPGKSVALCGKGDLTMEYYVTCASCVDFLTAYNKLATTCEGTEEKISLCCKIQQNEAIIKLRNVLTFLGNGNQYNDVSINDNTEDSLEGPDVKEVFVEVPDSSKKCKRGNGEVYKCTICKYQAKQVKMYKCEMYEYQTKYKTALKSHFLYHKDISEVEVYKCNKCEYQTKYRRSLIRHLLNHKNISEVQMYKCEICEYQTKHKGYLKKHLLVHDNISEVQLFKCEMCEISDKTQGGP</sequence>